<evidence type="ECO:0000256" key="1">
    <source>
        <dbReference type="SAM" id="Phobius"/>
    </source>
</evidence>
<evidence type="ECO:0000313" key="2">
    <source>
        <dbReference type="EMBL" id="QDU24183.1"/>
    </source>
</evidence>
<gene>
    <name evidence="2" type="ORF">ETAA1_61970</name>
</gene>
<reference evidence="2 3" key="1">
    <citation type="submission" date="2019-02" db="EMBL/GenBank/DDBJ databases">
        <title>Deep-cultivation of Planctomycetes and their phenomic and genomic characterization uncovers novel biology.</title>
        <authorList>
            <person name="Wiegand S."/>
            <person name="Jogler M."/>
            <person name="Boedeker C."/>
            <person name="Pinto D."/>
            <person name="Vollmers J."/>
            <person name="Rivas-Marin E."/>
            <person name="Kohn T."/>
            <person name="Peeters S.H."/>
            <person name="Heuer A."/>
            <person name="Rast P."/>
            <person name="Oberbeckmann S."/>
            <person name="Bunk B."/>
            <person name="Jeske O."/>
            <person name="Meyerdierks A."/>
            <person name="Storesund J.E."/>
            <person name="Kallscheuer N."/>
            <person name="Luecker S."/>
            <person name="Lage O.M."/>
            <person name="Pohl T."/>
            <person name="Merkel B.J."/>
            <person name="Hornburger P."/>
            <person name="Mueller R.-W."/>
            <person name="Bruemmer F."/>
            <person name="Labrenz M."/>
            <person name="Spormann A.M."/>
            <person name="Op den Camp H."/>
            <person name="Overmann J."/>
            <person name="Amann R."/>
            <person name="Jetten M.S.M."/>
            <person name="Mascher T."/>
            <person name="Medema M.H."/>
            <person name="Devos D.P."/>
            <person name="Kaster A.-K."/>
            <person name="Ovreas L."/>
            <person name="Rohde M."/>
            <person name="Galperin M.Y."/>
            <person name="Jogler C."/>
        </authorList>
    </citation>
    <scope>NUCLEOTIDE SEQUENCE [LARGE SCALE GENOMIC DNA]</scope>
    <source>
        <strain evidence="2 3">ETA_A1</strain>
    </source>
</reference>
<dbReference type="RefSeq" id="WP_145244365.1">
    <property type="nucleotide sequence ID" value="NZ_CP036273.1"/>
</dbReference>
<accession>A0A517Y2Z0</accession>
<feature type="transmembrane region" description="Helical" evidence="1">
    <location>
        <begin position="24"/>
        <end position="41"/>
    </location>
</feature>
<feature type="transmembrane region" description="Helical" evidence="1">
    <location>
        <begin position="136"/>
        <end position="156"/>
    </location>
</feature>
<protein>
    <recommendedName>
        <fullName evidence="4">VanZ family protein</fullName>
    </recommendedName>
</protein>
<proteinExistence type="predicted"/>
<name>A0A517Y2Z0_9BACT</name>
<feature type="transmembrane region" description="Helical" evidence="1">
    <location>
        <begin position="53"/>
        <end position="72"/>
    </location>
</feature>
<keyword evidence="1" id="KW-0812">Transmembrane</keyword>
<keyword evidence="1" id="KW-1133">Transmembrane helix</keyword>
<organism evidence="2 3">
    <name type="scientific">Urbifossiella limnaea</name>
    <dbReference type="NCBI Taxonomy" id="2528023"/>
    <lineage>
        <taxon>Bacteria</taxon>
        <taxon>Pseudomonadati</taxon>
        <taxon>Planctomycetota</taxon>
        <taxon>Planctomycetia</taxon>
        <taxon>Gemmatales</taxon>
        <taxon>Gemmataceae</taxon>
        <taxon>Urbifossiella</taxon>
    </lineage>
</organism>
<keyword evidence="1" id="KW-0472">Membrane</keyword>
<keyword evidence="3" id="KW-1185">Reference proteome</keyword>
<evidence type="ECO:0000313" key="3">
    <source>
        <dbReference type="Proteomes" id="UP000319576"/>
    </source>
</evidence>
<dbReference type="Proteomes" id="UP000319576">
    <property type="component" value="Chromosome"/>
</dbReference>
<evidence type="ECO:0008006" key="4">
    <source>
        <dbReference type="Google" id="ProtNLM"/>
    </source>
</evidence>
<dbReference type="KEGG" id="uli:ETAA1_61970"/>
<dbReference type="EMBL" id="CP036273">
    <property type="protein sequence ID" value="QDU24183.1"/>
    <property type="molecule type" value="Genomic_DNA"/>
</dbReference>
<sequence length="312" mass="33841">MGSRFPTRPHPPDEAGVHRRRQTVWVALAAATTAALLLVEIPVQRLGPWQDHILDFGHVPLFAVLVLVLRAAGGWSLRGAFALAVAAAGAAEVVQPWVERSGVWADFLRSTAGAAAAAAGVRAWDARRGRDGRLGYAVLALGLLVWPVAEVAPYLADTVDGRSAFPTLADFRTEREVRRWVCDQAAVTQDGGAGRVVLLPGPEPYSSAALRPVVPDFRGHRWLCWAFRVRDRPLTLVVSVRSGAGRGVGTTHVQVERPLRAGDHVLRLDLGDLAPQARPAPLDLADVRYVQVFVVRTPEPVTLHVSRVWLEP</sequence>
<dbReference type="AlphaFoldDB" id="A0A517Y2Z0"/>